<name>X0WE52_9ZZZZ</name>
<dbReference type="AlphaFoldDB" id="X0WE52"/>
<evidence type="ECO:0000313" key="6">
    <source>
        <dbReference type="EMBL" id="GAG22833.1"/>
    </source>
</evidence>
<sequence>MTKQYLQLAKKILKNGSIQKTRNGLTYTSIGEMMRFPLTRQRIPLITTKKLAWKICLHELLWFIRGQTDNKLLLKNNVTIWNQNASREFLDSRGLHNLEENDLGPIYGHQWRHFNAPYKGCNDKYKNKGVDQIQNIINILKNKNNRNSRRLILSAWNPLQLDEMALPPCHTLAQFHVTNDIELSCSLYQRSGDIGIGIPFNIASYSFLTHLLAHHCGLIPKEFIHFIG</sequence>
<feature type="domain" description="Thymidylate synthase/dCMP hydroxymethylase" evidence="5">
    <location>
        <begin position="3"/>
        <end position="228"/>
    </location>
</feature>
<keyword evidence="2" id="KW-0489">Methyltransferase</keyword>
<dbReference type="EC" id="2.1.1.45" evidence="1"/>
<dbReference type="EMBL" id="BARS01030524">
    <property type="protein sequence ID" value="GAG22833.1"/>
    <property type="molecule type" value="Genomic_DNA"/>
</dbReference>
<comment type="caution">
    <text evidence="6">The sequence shown here is derived from an EMBL/GenBank/DDBJ whole genome shotgun (WGS) entry which is preliminary data.</text>
</comment>
<dbReference type="InterPro" id="IPR020940">
    <property type="entry name" value="Thymidylate_synthase_AS"/>
</dbReference>
<dbReference type="PRINTS" id="PR00108">
    <property type="entry name" value="THYMDSNTHASE"/>
</dbReference>
<evidence type="ECO:0000256" key="4">
    <source>
        <dbReference type="ARBA" id="ARBA00022727"/>
    </source>
</evidence>
<proteinExistence type="predicted"/>
<dbReference type="PROSITE" id="PS00091">
    <property type="entry name" value="THYMIDYLATE_SYNTHASE"/>
    <property type="match status" value="1"/>
</dbReference>
<dbReference type="InterPro" id="IPR023451">
    <property type="entry name" value="Thymidate_synth/dCMP_Mease_dom"/>
</dbReference>
<organism evidence="6">
    <name type="scientific">marine sediment metagenome</name>
    <dbReference type="NCBI Taxonomy" id="412755"/>
    <lineage>
        <taxon>unclassified sequences</taxon>
        <taxon>metagenomes</taxon>
        <taxon>ecological metagenomes</taxon>
    </lineage>
</organism>
<dbReference type="CDD" id="cd00351">
    <property type="entry name" value="TS_Pyrimidine_HMase"/>
    <property type="match status" value="1"/>
</dbReference>
<dbReference type="Pfam" id="PF00303">
    <property type="entry name" value="Thymidylat_synt"/>
    <property type="match status" value="1"/>
</dbReference>
<dbReference type="GO" id="GO:0032259">
    <property type="term" value="P:methylation"/>
    <property type="evidence" value="ECO:0007669"/>
    <property type="project" value="UniProtKB-KW"/>
</dbReference>
<dbReference type="Gene3D" id="3.30.572.10">
    <property type="entry name" value="Thymidylate synthase/dCMP hydroxymethylase domain"/>
    <property type="match status" value="1"/>
</dbReference>
<reference evidence="6" key="1">
    <citation type="journal article" date="2014" name="Front. Microbiol.">
        <title>High frequency of phylogenetically diverse reductive dehalogenase-homologous genes in deep subseafloor sedimentary metagenomes.</title>
        <authorList>
            <person name="Kawai M."/>
            <person name="Futagami T."/>
            <person name="Toyoda A."/>
            <person name="Takaki Y."/>
            <person name="Nishi S."/>
            <person name="Hori S."/>
            <person name="Arai W."/>
            <person name="Tsubouchi T."/>
            <person name="Morono Y."/>
            <person name="Uchiyama I."/>
            <person name="Ito T."/>
            <person name="Fujiyama A."/>
            <person name="Inagaki F."/>
            <person name="Takami H."/>
        </authorList>
    </citation>
    <scope>NUCLEOTIDE SEQUENCE</scope>
    <source>
        <strain evidence="6">Expedition CK06-06</strain>
    </source>
</reference>
<gene>
    <name evidence="6" type="ORF">S01H1_47609</name>
</gene>
<dbReference type="InterPro" id="IPR000398">
    <property type="entry name" value="Thymidylate_synthase"/>
</dbReference>
<dbReference type="InterPro" id="IPR036926">
    <property type="entry name" value="Thymidate_synth/dCMP_Mease_sf"/>
</dbReference>
<evidence type="ECO:0000256" key="2">
    <source>
        <dbReference type="ARBA" id="ARBA00022603"/>
    </source>
</evidence>
<feature type="non-terminal residue" evidence="6">
    <location>
        <position position="228"/>
    </location>
</feature>
<protein>
    <recommendedName>
        <fullName evidence="1">thymidylate synthase</fullName>
        <ecNumber evidence="1">2.1.1.45</ecNumber>
    </recommendedName>
</protein>
<dbReference type="NCBIfam" id="TIGR03284">
    <property type="entry name" value="thym_sym"/>
    <property type="match status" value="1"/>
</dbReference>
<dbReference type="SUPFAM" id="SSF55831">
    <property type="entry name" value="Thymidylate synthase/dCMP hydroxymethylase"/>
    <property type="match status" value="1"/>
</dbReference>
<dbReference type="GO" id="GO:0006231">
    <property type="term" value="P:dTMP biosynthetic process"/>
    <property type="evidence" value="ECO:0007669"/>
    <property type="project" value="InterPro"/>
</dbReference>
<keyword evidence="3" id="KW-0808">Transferase</keyword>
<accession>X0WE52</accession>
<dbReference type="PANTHER" id="PTHR11548:SF1">
    <property type="entry name" value="THYMIDYLATE SYNTHASE 1"/>
    <property type="match status" value="1"/>
</dbReference>
<dbReference type="PANTHER" id="PTHR11548">
    <property type="entry name" value="THYMIDYLATE SYNTHASE 1"/>
    <property type="match status" value="1"/>
</dbReference>
<evidence type="ECO:0000256" key="1">
    <source>
        <dbReference type="ARBA" id="ARBA00011947"/>
    </source>
</evidence>
<keyword evidence="4" id="KW-0545">Nucleotide biosynthesis</keyword>
<dbReference type="GO" id="GO:0004799">
    <property type="term" value="F:thymidylate synthase activity"/>
    <property type="evidence" value="ECO:0007669"/>
    <property type="project" value="UniProtKB-EC"/>
</dbReference>
<evidence type="ECO:0000259" key="5">
    <source>
        <dbReference type="Pfam" id="PF00303"/>
    </source>
</evidence>
<dbReference type="GO" id="GO:0005829">
    <property type="term" value="C:cytosol"/>
    <property type="evidence" value="ECO:0007669"/>
    <property type="project" value="TreeGrafter"/>
</dbReference>
<dbReference type="InterPro" id="IPR045097">
    <property type="entry name" value="Thymidate_synth/dCMP_Mease"/>
</dbReference>
<evidence type="ECO:0000256" key="3">
    <source>
        <dbReference type="ARBA" id="ARBA00022679"/>
    </source>
</evidence>